<feature type="binding site" evidence="9 12">
    <location>
        <begin position="265"/>
        <end position="268"/>
    </location>
    <ligand>
        <name>substrate</name>
    </ligand>
</feature>
<evidence type="ECO:0000256" key="6">
    <source>
        <dbReference type="ARBA" id="ARBA00023152"/>
    </source>
</evidence>
<comment type="subunit">
    <text evidence="9">Monomer.</text>
</comment>
<evidence type="ECO:0000256" key="11">
    <source>
        <dbReference type="PIRSR" id="PIRSR001492-1"/>
    </source>
</evidence>
<dbReference type="GO" id="GO:0004619">
    <property type="term" value="F:phosphoglycerate mutase activity"/>
    <property type="evidence" value="ECO:0007669"/>
    <property type="project" value="UniProtKB-UniRule"/>
</dbReference>
<dbReference type="CDD" id="cd16010">
    <property type="entry name" value="iPGM"/>
    <property type="match status" value="1"/>
</dbReference>
<feature type="binding site" evidence="9 13">
    <location>
        <position position="466"/>
    </location>
    <ligand>
        <name>Mn(2+)</name>
        <dbReference type="ChEBI" id="CHEBI:29035"/>
        <label>1</label>
    </ligand>
</feature>
<dbReference type="PANTHER" id="PTHR31637">
    <property type="entry name" value="2,3-BISPHOSPHOGLYCERATE-INDEPENDENT PHOSPHOGLYCERATE MUTASE"/>
    <property type="match status" value="1"/>
</dbReference>
<feature type="domain" description="Metalloenzyme" evidence="14">
    <location>
        <begin position="10"/>
        <end position="507"/>
    </location>
</feature>
<reference evidence="16 17" key="1">
    <citation type="journal article" date="2016" name="Nat. Commun.">
        <title>Thousands of microbial genomes shed light on interconnected biogeochemical processes in an aquifer system.</title>
        <authorList>
            <person name="Anantharaman K."/>
            <person name="Brown C.T."/>
            <person name="Hug L.A."/>
            <person name="Sharon I."/>
            <person name="Castelle C.J."/>
            <person name="Probst A.J."/>
            <person name="Thomas B.C."/>
            <person name="Singh A."/>
            <person name="Wilkins M.J."/>
            <person name="Karaoz U."/>
            <person name="Brodie E.L."/>
            <person name="Williams K.H."/>
            <person name="Hubbard S.S."/>
            <person name="Banfield J.F."/>
        </authorList>
    </citation>
    <scope>NUCLEOTIDE SEQUENCE [LARGE SCALE GENOMIC DNA]</scope>
</reference>
<keyword evidence="6 9" id="KW-0324">Glycolysis</keyword>
<name>A0A1G1WBR0_9BACT</name>
<dbReference type="InterPro" id="IPR005995">
    <property type="entry name" value="Pgm_bpd_ind"/>
</dbReference>
<dbReference type="SUPFAM" id="SSF64158">
    <property type="entry name" value="2,3-Bisphosphoglycerate-independent phosphoglycerate mutase, substrate-binding domain"/>
    <property type="match status" value="1"/>
</dbReference>
<comment type="caution">
    <text evidence="16">The sequence shown here is derived from an EMBL/GenBank/DDBJ whole genome shotgun (WGS) entry which is preliminary data.</text>
</comment>
<evidence type="ECO:0000313" key="17">
    <source>
        <dbReference type="Proteomes" id="UP000178162"/>
    </source>
</evidence>
<feature type="binding site" evidence="9 13">
    <location>
        <position position="447"/>
    </location>
    <ligand>
        <name>Mn(2+)</name>
        <dbReference type="ChEBI" id="CHEBI:29035"/>
        <label>2</label>
    </ligand>
</feature>
<feature type="binding site" evidence="9 13">
    <location>
        <position position="448"/>
    </location>
    <ligand>
        <name>Mn(2+)</name>
        <dbReference type="ChEBI" id="CHEBI:29035"/>
        <label>2</label>
    </ligand>
</feature>
<dbReference type="SUPFAM" id="SSF53649">
    <property type="entry name" value="Alkaline phosphatase-like"/>
    <property type="match status" value="1"/>
</dbReference>
<feature type="binding site" evidence="9 12">
    <location>
        <begin position="158"/>
        <end position="159"/>
    </location>
    <ligand>
        <name>substrate</name>
    </ligand>
</feature>
<accession>A0A1G1WBR0</accession>
<dbReference type="UniPathway" id="UPA00109">
    <property type="reaction ID" value="UER00186"/>
</dbReference>
<dbReference type="EMBL" id="MHCR01000023">
    <property type="protein sequence ID" value="OGY25138.1"/>
    <property type="molecule type" value="Genomic_DNA"/>
</dbReference>
<comment type="cofactor">
    <cofactor evidence="9">
        <name>Mn(2+)</name>
        <dbReference type="ChEBI" id="CHEBI:29035"/>
    </cofactor>
    <text evidence="9">Binds 2 manganese ions per subunit.</text>
</comment>
<gene>
    <name evidence="9" type="primary">gpmI</name>
    <name evidence="16" type="ORF">A2134_00510</name>
</gene>
<dbReference type="PIRSF" id="PIRSF001492">
    <property type="entry name" value="IPGAM"/>
    <property type="match status" value="1"/>
</dbReference>
<dbReference type="PANTHER" id="PTHR31637:SF0">
    <property type="entry name" value="2,3-BISPHOSPHOGLYCERATE-INDEPENDENT PHOSPHOGLYCERATE MUTASE"/>
    <property type="match status" value="1"/>
</dbReference>
<dbReference type="GO" id="GO:0006007">
    <property type="term" value="P:glucose catabolic process"/>
    <property type="evidence" value="ECO:0007669"/>
    <property type="project" value="InterPro"/>
</dbReference>
<evidence type="ECO:0000256" key="9">
    <source>
        <dbReference type="HAMAP-Rule" id="MF_01038"/>
    </source>
</evidence>
<dbReference type="HAMAP" id="MF_01038">
    <property type="entry name" value="GpmI"/>
    <property type="match status" value="1"/>
</dbReference>
<dbReference type="NCBIfam" id="TIGR01307">
    <property type="entry name" value="pgm_bpd_ind"/>
    <property type="match status" value="1"/>
</dbReference>
<evidence type="ECO:0000256" key="4">
    <source>
        <dbReference type="ARBA" id="ARBA00008819"/>
    </source>
</evidence>
<proteinExistence type="inferred from homology"/>
<sequence>MEPPEKKSPPLVLVILDGFGSAAAGSGNAITRATKPHLDSFFAAFPNTQLFASGEAVGLPKNEAGNSEVGHLNIGAGRVVYQELARINMSIADGSFLKNAAIKSACEHVIRNNSTLHLLGLIGSGTVHSSNDHLFALLWTIKQYNVKNVALHLFTDGRDSSPRSALQFISEITSKIDQIKIGRLASVMGRYWSMDRDNRWDRTQKAYDALVLGKAKESVSAKEILDSSYAANITDEFIEPYLIAGPDKKPITIRDSDGLMFFNFRSDRARQLTKAFVLPNFSDFKRERFLKNILFVSMTEYEKGLPTVIAFPHQEVVYPLSAVISSENLNQLHIGETEKYAHVTYFFNGGREDPFPGEDRIHIPSPKIATYDKKPEMSAYEITNVVLDRLRAKMYPFYVINFANADMVAHTGSINATISAIETIDKCLGLISSEVLPIGGSMIITADHGNAEEMINYSTGEQDTEHTSNPVPFIVLTEELRMRAGRELQSGVLADVAPTVLSLLGIKIPSFMTGRNLLARI</sequence>
<organism evidence="16 17">
    <name type="scientific">Candidatus Woykebacteria bacterium RBG_16_39_9b</name>
    <dbReference type="NCBI Taxonomy" id="1802595"/>
    <lineage>
        <taxon>Bacteria</taxon>
        <taxon>Candidatus Woykeibacteriota</taxon>
    </lineage>
</organism>
<keyword evidence="7 9" id="KW-0464">Manganese</keyword>
<feature type="binding site" evidence="9 12">
    <location>
        <position position="196"/>
    </location>
    <ligand>
        <name>substrate</name>
    </ligand>
</feature>
<dbReference type="Pfam" id="PF06415">
    <property type="entry name" value="iPGM_N"/>
    <property type="match status" value="1"/>
</dbReference>
<evidence type="ECO:0000256" key="7">
    <source>
        <dbReference type="ARBA" id="ARBA00023211"/>
    </source>
</evidence>
<dbReference type="Gene3D" id="3.40.720.10">
    <property type="entry name" value="Alkaline Phosphatase, subunit A"/>
    <property type="match status" value="1"/>
</dbReference>
<keyword evidence="8 9" id="KW-0413">Isomerase</keyword>
<dbReference type="Proteomes" id="UP000178162">
    <property type="component" value="Unassembled WGS sequence"/>
</dbReference>
<dbReference type="InterPro" id="IPR017850">
    <property type="entry name" value="Alkaline_phosphatase_core_sf"/>
</dbReference>
<evidence type="ECO:0000256" key="10">
    <source>
        <dbReference type="NCBIfam" id="TIGR01307"/>
    </source>
</evidence>
<dbReference type="GO" id="GO:0005829">
    <property type="term" value="C:cytosol"/>
    <property type="evidence" value="ECO:0007669"/>
    <property type="project" value="TreeGrafter"/>
</dbReference>
<dbReference type="InterPro" id="IPR036646">
    <property type="entry name" value="PGAM_B_sf"/>
</dbReference>
<feature type="binding site" evidence="9 12">
    <location>
        <position position="190"/>
    </location>
    <ligand>
        <name>substrate</name>
    </ligand>
</feature>
<comment type="function">
    <text evidence="2 9">Catalyzes the interconversion of 2-phosphoglycerate and 3-phosphoglycerate.</text>
</comment>
<dbReference type="AlphaFoldDB" id="A0A1G1WBR0"/>
<dbReference type="Gene3D" id="3.40.1450.10">
    <property type="entry name" value="BPG-independent phosphoglycerate mutase, domain B"/>
    <property type="match status" value="1"/>
</dbReference>
<evidence type="ECO:0000256" key="12">
    <source>
        <dbReference type="PIRSR" id="PIRSR001492-2"/>
    </source>
</evidence>
<dbReference type="Pfam" id="PF01676">
    <property type="entry name" value="Metalloenzyme"/>
    <property type="match status" value="1"/>
</dbReference>
<evidence type="ECO:0000256" key="8">
    <source>
        <dbReference type="ARBA" id="ARBA00023235"/>
    </source>
</evidence>
<dbReference type="InterPro" id="IPR011258">
    <property type="entry name" value="BPG-indep_PGM_N"/>
</dbReference>
<dbReference type="GO" id="GO:0030145">
    <property type="term" value="F:manganese ion binding"/>
    <property type="evidence" value="ECO:0007669"/>
    <property type="project" value="UniProtKB-UniRule"/>
</dbReference>
<evidence type="ECO:0000259" key="14">
    <source>
        <dbReference type="Pfam" id="PF01676"/>
    </source>
</evidence>
<comment type="catalytic activity">
    <reaction evidence="1 9">
        <text>(2R)-2-phosphoglycerate = (2R)-3-phosphoglycerate</text>
        <dbReference type="Rhea" id="RHEA:15901"/>
        <dbReference type="ChEBI" id="CHEBI:58272"/>
        <dbReference type="ChEBI" id="CHEBI:58289"/>
        <dbReference type="EC" id="5.4.2.12"/>
    </reaction>
</comment>
<evidence type="ECO:0000256" key="3">
    <source>
        <dbReference type="ARBA" id="ARBA00004798"/>
    </source>
</evidence>
<dbReference type="FunFam" id="3.40.1450.10:FF:000002">
    <property type="entry name" value="2,3-bisphosphoglycerate-independent phosphoglycerate mutase"/>
    <property type="match status" value="1"/>
</dbReference>
<feature type="binding site" evidence="9 13">
    <location>
        <position position="67"/>
    </location>
    <ligand>
        <name>Mn(2+)</name>
        <dbReference type="ChEBI" id="CHEBI:29035"/>
        <label>2</label>
    </ligand>
</feature>
<evidence type="ECO:0000256" key="1">
    <source>
        <dbReference type="ARBA" id="ARBA00000370"/>
    </source>
</evidence>
<feature type="binding site" evidence="9 12">
    <location>
        <position position="128"/>
    </location>
    <ligand>
        <name>substrate</name>
    </ligand>
</feature>
<protein>
    <recommendedName>
        <fullName evidence="9 10">2,3-bisphosphoglycerate-independent phosphoglycerate mutase</fullName>
        <shortName evidence="9">BPG-independent PGAM</shortName>
        <shortName evidence="9">Phosphoglyceromutase</shortName>
        <shortName evidence="9">iPGM</shortName>
        <ecNumber evidence="9 10">5.4.2.12</ecNumber>
    </recommendedName>
</protein>
<feature type="binding site" evidence="9 13">
    <location>
        <position position="17"/>
    </location>
    <ligand>
        <name>Mn(2+)</name>
        <dbReference type="ChEBI" id="CHEBI:29035"/>
        <label>2</label>
    </ligand>
</feature>
<comment type="pathway">
    <text evidence="3 9">Carbohydrate degradation; glycolysis; pyruvate from D-glyceraldehyde 3-phosphate: step 3/5.</text>
</comment>
<feature type="binding site" evidence="9 12">
    <location>
        <position position="339"/>
    </location>
    <ligand>
        <name>substrate</name>
    </ligand>
</feature>
<evidence type="ECO:0000259" key="15">
    <source>
        <dbReference type="Pfam" id="PF06415"/>
    </source>
</evidence>
<dbReference type="EC" id="5.4.2.12" evidence="9 10"/>
<keyword evidence="5 9" id="KW-0479">Metal-binding</keyword>
<evidence type="ECO:0000256" key="13">
    <source>
        <dbReference type="PIRSR" id="PIRSR001492-3"/>
    </source>
</evidence>
<dbReference type="STRING" id="1802595.A2134_00510"/>
<dbReference type="GO" id="GO:0006096">
    <property type="term" value="P:glycolytic process"/>
    <property type="evidence" value="ECO:0007669"/>
    <property type="project" value="UniProtKB-UniRule"/>
</dbReference>
<dbReference type="InterPro" id="IPR006124">
    <property type="entry name" value="Metalloenzyme"/>
</dbReference>
<evidence type="ECO:0000256" key="5">
    <source>
        <dbReference type="ARBA" id="ARBA00022723"/>
    </source>
</evidence>
<feature type="active site" description="Phosphoserine intermediate" evidence="9 11">
    <location>
        <position position="67"/>
    </location>
</feature>
<evidence type="ECO:0000256" key="2">
    <source>
        <dbReference type="ARBA" id="ARBA00002315"/>
    </source>
</evidence>
<feature type="binding site" evidence="9 13">
    <location>
        <position position="406"/>
    </location>
    <ligand>
        <name>Mn(2+)</name>
        <dbReference type="ChEBI" id="CHEBI:29035"/>
        <label>1</label>
    </ligand>
</feature>
<feature type="binding site" evidence="9 13">
    <location>
        <position position="410"/>
    </location>
    <ligand>
        <name>Mn(2+)</name>
        <dbReference type="ChEBI" id="CHEBI:29035"/>
        <label>1</label>
    </ligand>
</feature>
<comment type="similarity">
    <text evidence="4 9">Belongs to the BPG-independent phosphoglycerate mutase family.</text>
</comment>
<feature type="domain" description="BPG-independent PGAM N-terminal" evidence="15">
    <location>
        <begin position="87"/>
        <end position="303"/>
    </location>
</feature>
<evidence type="ECO:0000313" key="16">
    <source>
        <dbReference type="EMBL" id="OGY25138.1"/>
    </source>
</evidence>